<organism evidence="2 3">
    <name type="scientific">Lentinus brumalis</name>
    <dbReference type="NCBI Taxonomy" id="2498619"/>
    <lineage>
        <taxon>Eukaryota</taxon>
        <taxon>Fungi</taxon>
        <taxon>Dikarya</taxon>
        <taxon>Basidiomycota</taxon>
        <taxon>Agaricomycotina</taxon>
        <taxon>Agaricomycetes</taxon>
        <taxon>Polyporales</taxon>
        <taxon>Polyporaceae</taxon>
        <taxon>Lentinus</taxon>
    </lineage>
</organism>
<sequence>MSAPRINGRPAQHARAASGGDVTPAGDPAANRPAHGHHAQPRTSATATARIRARRAVRTNGDGSLSRRRIHTPACQKDDCGLESGRTSSRPAHGRAQHRRRAPLHARFTSQQNRGRWKAVGRPQNETEGRGRSLTALPLTRLAFARSFCTMPWQSEAVSRTSENSISAGGRRTGC</sequence>
<feature type="compositionally biased region" description="Basic residues" evidence="1">
    <location>
        <begin position="92"/>
        <end position="104"/>
    </location>
</feature>
<proteinExistence type="predicted"/>
<reference evidence="2 3" key="1">
    <citation type="journal article" date="2018" name="Biotechnol. Biofuels">
        <title>Integrative visual omics of the white-rot fungus Polyporus brumalis exposes the biotechnological potential of its oxidative enzymes for delignifying raw plant biomass.</title>
        <authorList>
            <person name="Miyauchi S."/>
            <person name="Rancon A."/>
            <person name="Drula E."/>
            <person name="Hage H."/>
            <person name="Chaduli D."/>
            <person name="Favel A."/>
            <person name="Grisel S."/>
            <person name="Henrissat B."/>
            <person name="Herpoel-Gimbert I."/>
            <person name="Ruiz-Duenas F.J."/>
            <person name="Chevret D."/>
            <person name="Hainaut M."/>
            <person name="Lin J."/>
            <person name="Wang M."/>
            <person name="Pangilinan J."/>
            <person name="Lipzen A."/>
            <person name="Lesage-Meessen L."/>
            <person name="Navarro D."/>
            <person name="Riley R."/>
            <person name="Grigoriev I.V."/>
            <person name="Zhou S."/>
            <person name="Raouche S."/>
            <person name="Rosso M.N."/>
        </authorList>
    </citation>
    <scope>NUCLEOTIDE SEQUENCE [LARGE SCALE GENOMIC DNA]</scope>
    <source>
        <strain evidence="2 3">BRFM 1820</strain>
    </source>
</reference>
<protein>
    <submittedName>
        <fullName evidence="2">Uncharacterized protein</fullName>
    </submittedName>
</protein>
<keyword evidence="3" id="KW-1185">Reference proteome</keyword>
<evidence type="ECO:0000256" key="1">
    <source>
        <dbReference type="SAM" id="MobiDB-lite"/>
    </source>
</evidence>
<evidence type="ECO:0000313" key="2">
    <source>
        <dbReference type="EMBL" id="RDX46277.1"/>
    </source>
</evidence>
<feature type="region of interest" description="Disordered" evidence="1">
    <location>
        <begin position="1"/>
        <end position="131"/>
    </location>
</feature>
<accession>A0A371D159</accession>
<dbReference type="AlphaFoldDB" id="A0A371D159"/>
<gene>
    <name evidence="2" type="ORF">OH76DRAFT_894845</name>
</gene>
<evidence type="ECO:0000313" key="3">
    <source>
        <dbReference type="Proteomes" id="UP000256964"/>
    </source>
</evidence>
<name>A0A371D159_9APHY</name>
<dbReference type="EMBL" id="KZ857429">
    <property type="protein sequence ID" value="RDX46277.1"/>
    <property type="molecule type" value="Genomic_DNA"/>
</dbReference>
<dbReference type="Proteomes" id="UP000256964">
    <property type="component" value="Unassembled WGS sequence"/>
</dbReference>